<dbReference type="GO" id="GO:0016798">
    <property type="term" value="F:hydrolase activity, acting on glycosyl bonds"/>
    <property type="evidence" value="ECO:0007669"/>
    <property type="project" value="UniProtKB-KW"/>
</dbReference>
<evidence type="ECO:0000256" key="1">
    <source>
        <dbReference type="ARBA" id="ARBA00009902"/>
    </source>
</evidence>
<keyword evidence="2" id="KW-0378">Hydrolase</keyword>
<keyword evidence="3" id="KW-0326">Glycosidase</keyword>
<dbReference type="InterPro" id="IPR023296">
    <property type="entry name" value="Glyco_hydro_beta-prop_sf"/>
</dbReference>
<proteinExistence type="inferred from homology"/>
<dbReference type="PANTHER" id="PTHR43101:SF1">
    <property type="entry name" value="BETA-FRUCTOSIDASE"/>
    <property type="match status" value="1"/>
</dbReference>
<reference evidence="5 6" key="1">
    <citation type="submission" date="2018-06" db="EMBL/GenBank/DDBJ databases">
        <title>Genomic Encyclopedia of Type Strains, Phase III (KMG-III): the genomes of soil and plant-associated and newly described type strains.</title>
        <authorList>
            <person name="Whitman W."/>
        </authorList>
    </citation>
    <scope>NUCLEOTIDE SEQUENCE [LARGE SCALE GENOMIC DNA]</scope>
    <source>
        <strain evidence="5 6">CECT 9025</strain>
    </source>
</reference>
<dbReference type="InterPro" id="IPR051214">
    <property type="entry name" value="GH32_Enzymes"/>
</dbReference>
<dbReference type="RefSeq" id="WP_110815355.1">
    <property type="nucleotide sequence ID" value="NZ_QJTE01000006.1"/>
</dbReference>
<sequence>MSFEHADHWVWDIWFAEDGDLFHMFYLHAPRALGDPHLRHRNARIGHATSADLRDWTDHGRVFDAGPEGSFDASATWTGSTLRGDDGLWRMFYTGSVFLEPDTHANIEMIGLAVSRDLQQWGKRPGVVLAADPALYETLGTSDWPEEAWRDPWVFRPEGETLWHMLVTARATHGAGDDRGVIGHMTSEDLEHWTPQPALSAPGAGFAHLEVPQVVAVEGQRFLVFSCDGAKLCGERAGQRGGVWAVAIEADLPAGGYPIHEARLICDERLYAGRVVIRRDGQAVLMAFENEGEGGFIGRVADPVPLTLSADGRGLVPAQEVSA</sequence>
<accession>A0A318ST78</accession>
<gene>
    <name evidence="5" type="ORF">DFP88_10615</name>
</gene>
<name>A0A318ST78_9RHOB</name>
<evidence type="ECO:0000313" key="5">
    <source>
        <dbReference type="EMBL" id="PYE81337.1"/>
    </source>
</evidence>
<dbReference type="CDD" id="cd18609">
    <property type="entry name" value="GH32-like"/>
    <property type="match status" value="1"/>
</dbReference>
<feature type="domain" description="Glycosyl hydrolase family 32 N-terminal" evidence="4">
    <location>
        <begin position="20"/>
        <end position="231"/>
    </location>
</feature>
<comment type="caution">
    <text evidence="5">The sequence shown here is derived from an EMBL/GenBank/DDBJ whole genome shotgun (WGS) entry which is preliminary data.</text>
</comment>
<dbReference type="OrthoDB" id="7064503at2"/>
<dbReference type="InterPro" id="IPR013148">
    <property type="entry name" value="Glyco_hydro_32_N"/>
</dbReference>
<dbReference type="Gene3D" id="2.115.10.20">
    <property type="entry name" value="Glycosyl hydrolase domain, family 43"/>
    <property type="match status" value="1"/>
</dbReference>
<evidence type="ECO:0000256" key="3">
    <source>
        <dbReference type="ARBA" id="ARBA00023295"/>
    </source>
</evidence>
<protein>
    <submittedName>
        <fullName evidence="5">Beta-fructofuranosidase</fullName>
    </submittedName>
</protein>
<comment type="similarity">
    <text evidence="1">Belongs to the glycosyl hydrolase 32 family.</text>
</comment>
<dbReference type="EMBL" id="QJTE01000006">
    <property type="protein sequence ID" value="PYE81337.1"/>
    <property type="molecule type" value="Genomic_DNA"/>
</dbReference>
<dbReference type="SUPFAM" id="SSF75005">
    <property type="entry name" value="Arabinanase/levansucrase/invertase"/>
    <property type="match status" value="1"/>
</dbReference>
<organism evidence="5 6">
    <name type="scientific">Pseudoroseicyclus aestuarii</name>
    <dbReference type="NCBI Taxonomy" id="1795041"/>
    <lineage>
        <taxon>Bacteria</taxon>
        <taxon>Pseudomonadati</taxon>
        <taxon>Pseudomonadota</taxon>
        <taxon>Alphaproteobacteria</taxon>
        <taxon>Rhodobacterales</taxon>
        <taxon>Paracoccaceae</taxon>
        <taxon>Pseudoroseicyclus</taxon>
    </lineage>
</organism>
<dbReference type="Proteomes" id="UP000248311">
    <property type="component" value="Unassembled WGS sequence"/>
</dbReference>
<dbReference type="PANTHER" id="PTHR43101">
    <property type="entry name" value="BETA-FRUCTOSIDASE"/>
    <property type="match status" value="1"/>
</dbReference>
<evidence type="ECO:0000259" key="4">
    <source>
        <dbReference type="Pfam" id="PF00251"/>
    </source>
</evidence>
<dbReference type="AlphaFoldDB" id="A0A318ST78"/>
<evidence type="ECO:0000313" key="6">
    <source>
        <dbReference type="Proteomes" id="UP000248311"/>
    </source>
</evidence>
<dbReference type="Pfam" id="PF00251">
    <property type="entry name" value="Glyco_hydro_32N"/>
    <property type="match status" value="1"/>
</dbReference>
<keyword evidence="6" id="KW-1185">Reference proteome</keyword>
<evidence type="ECO:0000256" key="2">
    <source>
        <dbReference type="ARBA" id="ARBA00022801"/>
    </source>
</evidence>